<accession>A0ABW1H7Y8</accession>
<keyword evidence="1" id="KW-1133">Transmembrane helix</keyword>
<evidence type="ECO:0000313" key="3">
    <source>
        <dbReference type="Proteomes" id="UP001596226"/>
    </source>
</evidence>
<protein>
    <recommendedName>
        <fullName evidence="4">DUF1700 domain-containing protein</fullName>
    </recommendedName>
</protein>
<evidence type="ECO:0000256" key="1">
    <source>
        <dbReference type="SAM" id="Phobius"/>
    </source>
</evidence>
<comment type="caution">
    <text evidence="2">The sequence shown here is derived from an EMBL/GenBank/DDBJ whole genome shotgun (WGS) entry which is preliminary data.</text>
</comment>
<feature type="transmembrane region" description="Helical" evidence="1">
    <location>
        <begin position="163"/>
        <end position="185"/>
    </location>
</feature>
<feature type="transmembrane region" description="Helical" evidence="1">
    <location>
        <begin position="78"/>
        <end position="97"/>
    </location>
</feature>
<sequence>MQDLDDVIAIAEHEWRSTGIAERDRMALANDLRAELEAAAADGVTPTQLLGDSDIRAFARNVAIEAGTRRLPYDIKRLLLTTLAGAAPGLAFAWLFLWWLPNAPYIGAIIAFVGALLTVKIRMSDVAVIGRTVWAMALLLPVAGILITPVTMSFAWVTGYSTAMPIVFLEAAIVAGALSAATILARRWALAPALGSHRLVASKGN</sequence>
<evidence type="ECO:0008006" key="4">
    <source>
        <dbReference type="Google" id="ProtNLM"/>
    </source>
</evidence>
<evidence type="ECO:0000313" key="2">
    <source>
        <dbReference type="EMBL" id="MFC5924757.1"/>
    </source>
</evidence>
<organism evidence="2 3">
    <name type="scientific">Micromonospora vulcania</name>
    <dbReference type="NCBI Taxonomy" id="1441873"/>
    <lineage>
        <taxon>Bacteria</taxon>
        <taxon>Bacillati</taxon>
        <taxon>Actinomycetota</taxon>
        <taxon>Actinomycetes</taxon>
        <taxon>Micromonosporales</taxon>
        <taxon>Micromonosporaceae</taxon>
        <taxon>Micromonospora</taxon>
    </lineage>
</organism>
<keyword evidence="1" id="KW-0812">Transmembrane</keyword>
<dbReference type="Proteomes" id="UP001596226">
    <property type="component" value="Unassembled WGS sequence"/>
</dbReference>
<dbReference type="EMBL" id="JBHSQS010000008">
    <property type="protein sequence ID" value="MFC5924757.1"/>
    <property type="molecule type" value="Genomic_DNA"/>
</dbReference>
<gene>
    <name evidence="2" type="ORF">ACFQGL_15545</name>
</gene>
<keyword evidence="3" id="KW-1185">Reference proteome</keyword>
<keyword evidence="1" id="KW-0472">Membrane</keyword>
<feature type="transmembrane region" description="Helical" evidence="1">
    <location>
        <begin position="133"/>
        <end position="157"/>
    </location>
</feature>
<dbReference type="RefSeq" id="WP_377512022.1">
    <property type="nucleotide sequence ID" value="NZ_JBHSQS010000008.1"/>
</dbReference>
<proteinExistence type="predicted"/>
<reference evidence="3" key="1">
    <citation type="journal article" date="2019" name="Int. J. Syst. Evol. Microbiol.">
        <title>The Global Catalogue of Microorganisms (GCM) 10K type strain sequencing project: providing services to taxonomists for standard genome sequencing and annotation.</title>
        <authorList>
            <consortium name="The Broad Institute Genomics Platform"/>
            <consortium name="The Broad Institute Genome Sequencing Center for Infectious Disease"/>
            <person name="Wu L."/>
            <person name="Ma J."/>
        </authorList>
    </citation>
    <scope>NUCLEOTIDE SEQUENCE [LARGE SCALE GENOMIC DNA]</scope>
    <source>
        <strain evidence="3">CGMCC 4.7144</strain>
    </source>
</reference>
<name>A0ABW1H7Y8_9ACTN</name>
<feature type="transmembrane region" description="Helical" evidence="1">
    <location>
        <begin position="103"/>
        <end position="121"/>
    </location>
</feature>